<evidence type="ECO:0000256" key="4">
    <source>
        <dbReference type="ARBA" id="ARBA00011881"/>
    </source>
</evidence>
<dbReference type="InterPro" id="IPR036817">
    <property type="entry name" value="Transthyretin/HIU_hydrolase_sf"/>
</dbReference>
<dbReference type="GO" id="GO:0033971">
    <property type="term" value="F:hydroxyisourate hydrolase activity"/>
    <property type="evidence" value="ECO:0007669"/>
    <property type="project" value="UniProtKB-EC"/>
</dbReference>
<dbReference type="EMBL" id="CAFBAA010000066">
    <property type="protein sequence ID" value="CAB4845494.1"/>
    <property type="molecule type" value="Genomic_DNA"/>
</dbReference>
<comment type="similarity">
    <text evidence="3">Belongs to the transthyretin family. 5-hydroxyisourate hydrolase subfamily.</text>
</comment>
<dbReference type="InterPro" id="IPR023418">
    <property type="entry name" value="Thyroxine_BS"/>
</dbReference>
<dbReference type="AlphaFoldDB" id="A0A6J7BKK3"/>
<dbReference type="InterPro" id="IPR023416">
    <property type="entry name" value="Transthyretin/HIU_hydrolase_d"/>
</dbReference>
<dbReference type="InterPro" id="IPR000895">
    <property type="entry name" value="Transthyretin/HIU_hydrolase"/>
</dbReference>
<evidence type="ECO:0000256" key="2">
    <source>
        <dbReference type="ARBA" id="ARBA00002704"/>
    </source>
</evidence>
<dbReference type="Pfam" id="PF00576">
    <property type="entry name" value="Transthyretin"/>
    <property type="match status" value="1"/>
</dbReference>
<evidence type="ECO:0000256" key="7">
    <source>
        <dbReference type="ARBA" id="ARBA00022801"/>
    </source>
</evidence>
<comment type="function">
    <text evidence="2">Catalyzes the hydrolysis of 5-hydroxyisourate (HIU) to 2-oxo-4-hydroxy-4-carboxy-5-ureidoimidazoline (OHCU).</text>
</comment>
<evidence type="ECO:0000256" key="1">
    <source>
        <dbReference type="ARBA" id="ARBA00001043"/>
    </source>
</evidence>
<evidence type="ECO:0000256" key="3">
    <source>
        <dbReference type="ARBA" id="ARBA00009850"/>
    </source>
</evidence>
<keyword evidence="7" id="KW-0378">Hydrolase</keyword>
<evidence type="ECO:0000313" key="11">
    <source>
        <dbReference type="EMBL" id="CAB5071247.1"/>
    </source>
</evidence>
<evidence type="ECO:0000313" key="10">
    <source>
        <dbReference type="EMBL" id="CAB4845494.1"/>
    </source>
</evidence>
<accession>A0A6J7BKK3</accession>
<comment type="catalytic activity">
    <reaction evidence="1">
        <text>5-hydroxyisourate + H2O = 5-hydroxy-2-oxo-4-ureido-2,5-dihydro-1H-imidazole-5-carboxylate + H(+)</text>
        <dbReference type="Rhea" id="RHEA:23736"/>
        <dbReference type="ChEBI" id="CHEBI:15377"/>
        <dbReference type="ChEBI" id="CHEBI:15378"/>
        <dbReference type="ChEBI" id="CHEBI:18072"/>
        <dbReference type="ChEBI" id="CHEBI:58639"/>
        <dbReference type="EC" id="3.5.2.17"/>
    </reaction>
</comment>
<dbReference type="GO" id="GO:0006144">
    <property type="term" value="P:purine nucleobase metabolic process"/>
    <property type="evidence" value="ECO:0007669"/>
    <property type="project" value="UniProtKB-KW"/>
</dbReference>
<feature type="domain" description="Transthyretin/hydroxyisourate hydrolase" evidence="8">
    <location>
        <begin position="4"/>
        <end position="107"/>
    </location>
</feature>
<evidence type="ECO:0000259" key="8">
    <source>
        <dbReference type="Pfam" id="PF00576"/>
    </source>
</evidence>
<dbReference type="EMBL" id="CAFBRC010000004">
    <property type="protein sequence ID" value="CAB5071247.1"/>
    <property type="molecule type" value="Genomic_DNA"/>
</dbReference>
<comment type="subunit">
    <text evidence="4">Homotetramer.</text>
</comment>
<keyword evidence="6" id="KW-0659">Purine metabolism</keyword>
<sequence>MSGLSTHVLDTTTGMPGVAIKVTHSINGIVQASATTNSDGRVTDLLEGKSLASGSHTLTFEVAPYFAKENRETFYANINIDFIVTDTTRHYHVPLLLSPFSFSTYRGS</sequence>
<dbReference type="Gene3D" id="2.60.40.180">
    <property type="entry name" value="Transthyretin/hydroxyisourate hydrolase domain"/>
    <property type="match status" value="1"/>
</dbReference>
<reference evidence="10" key="1">
    <citation type="submission" date="2020-05" db="EMBL/GenBank/DDBJ databases">
        <authorList>
            <person name="Chiriac C."/>
            <person name="Salcher M."/>
            <person name="Ghai R."/>
            <person name="Kavagutti S V."/>
        </authorList>
    </citation>
    <scope>NUCLEOTIDE SEQUENCE</scope>
</reference>
<gene>
    <name evidence="9" type="ORF">UFOPK2423_00627</name>
    <name evidence="10" type="ORF">UFOPK3266_01637</name>
    <name evidence="11" type="ORF">UFOPK4367_00106</name>
</gene>
<evidence type="ECO:0000256" key="5">
    <source>
        <dbReference type="ARBA" id="ARBA00012609"/>
    </source>
</evidence>
<dbReference type="SUPFAM" id="SSF49472">
    <property type="entry name" value="Transthyretin (synonym: prealbumin)"/>
    <property type="match status" value="1"/>
</dbReference>
<dbReference type="PANTHER" id="PTHR10395">
    <property type="entry name" value="URICASE AND TRANSTHYRETIN-RELATED"/>
    <property type="match status" value="1"/>
</dbReference>
<dbReference type="EC" id="3.5.2.17" evidence="5"/>
<dbReference type="InterPro" id="IPR014306">
    <property type="entry name" value="Hydroxyisourate_hydrolase"/>
</dbReference>
<dbReference type="CDD" id="cd05822">
    <property type="entry name" value="TLP_HIUase"/>
    <property type="match status" value="1"/>
</dbReference>
<dbReference type="PROSITE" id="PS00768">
    <property type="entry name" value="TRANSTHYRETIN_1"/>
    <property type="match status" value="1"/>
</dbReference>
<dbReference type="EMBL" id="CAEZXN010000010">
    <property type="protein sequence ID" value="CAB4691761.1"/>
    <property type="molecule type" value="Genomic_DNA"/>
</dbReference>
<dbReference type="PRINTS" id="PR00189">
    <property type="entry name" value="TRNSTHYRETIN"/>
</dbReference>
<dbReference type="PANTHER" id="PTHR10395:SF7">
    <property type="entry name" value="5-HYDROXYISOURATE HYDROLASE"/>
    <property type="match status" value="1"/>
</dbReference>
<protein>
    <recommendedName>
        <fullName evidence="5">hydroxyisourate hydrolase</fullName>
        <ecNumber evidence="5">3.5.2.17</ecNumber>
    </recommendedName>
</protein>
<dbReference type="NCBIfam" id="TIGR02962">
    <property type="entry name" value="hdxy_isourate"/>
    <property type="match status" value="1"/>
</dbReference>
<evidence type="ECO:0000313" key="9">
    <source>
        <dbReference type="EMBL" id="CAB4691761.1"/>
    </source>
</evidence>
<evidence type="ECO:0000256" key="6">
    <source>
        <dbReference type="ARBA" id="ARBA00022631"/>
    </source>
</evidence>
<organism evidence="10">
    <name type="scientific">freshwater metagenome</name>
    <dbReference type="NCBI Taxonomy" id="449393"/>
    <lineage>
        <taxon>unclassified sequences</taxon>
        <taxon>metagenomes</taxon>
        <taxon>ecological metagenomes</taxon>
    </lineage>
</organism>
<dbReference type="PROSITE" id="PS00769">
    <property type="entry name" value="TRANSTHYRETIN_2"/>
    <property type="match status" value="1"/>
</dbReference>
<name>A0A6J7BKK3_9ZZZZ</name>
<dbReference type="InterPro" id="IPR023419">
    <property type="entry name" value="Transthyretin_CS"/>
</dbReference>
<proteinExistence type="inferred from homology"/>